<dbReference type="InterPro" id="IPR013974">
    <property type="entry name" value="SAF"/>
</dbReference>
<evidence type="ECO:0000313" key="3">
    <source>
        <dbReference type="Proteomes" id="UP000228528"/>
    </source>
</evidence>
<dbReference type="Gene3D" id="3.20.20.70">
    <property type="entry name" value="Aldolase class I"/>
    <property type="match status" value="1"/>
</dbReference>
<proteinExistence type="predicted"/>
<name>A0A2M6P162_9BACT</name>
<dbReference type="GO" id="GO:0016051">
    <property type="term" value="P:carbohydrate biosynthetic process"/>
    <property type="evidence" value="ECO:0007669"/>
    <property type="project" value="InterPro"/>
</dbReference>
<dbReference type="InterPro" id="IPR013785">
    <property type="entry name" value="Aldolase_TIM"/>
</dbReference>
<dbReference type="AlphaFoldDB" id="A0A2M6P162"/>
<gene>
    <name evidence="2" type="ORF">COU30_02270</name>
</gene>
<dbReference type="PANTHER" id="PTHR42966">
    <property type="entry name" value="N-ACETYLNEURAMINATE SYNTHASE"/>
    <property type="match status" value="1"/>
</dbReference>
<dbReference type="InterPro" id="IPR013132">
    <property type="entry name" value="PseI/NeuA/B-like_N"/>
</dbReference>
<accession>A0A2M6P162</accession>
<evidence type="ECO:0000259" key="1">
    <source>
        <dbReference type="PROSITE" id="PS50844"/>
    </source>
</evidence>
<sequence>MNNKVRIGNGFIGEEYPVYIVAEGGLTNWGDIALAKRQVDAAMAAGADAIKFQAQTTEALVSKKVDPYWYSRLKYKELSYNDLRMLKEYCEIRNIDFFVTSHTEVDLEFIDKDLDIPFFKIGSGESINNDFLRNVASRGKPVIVSFGLHKSVEEIHNSLSIMESEGLIDIVALHCNTIYPTPVDINSLGTITQLKNQLDCPIGYSDHTIGLHIPIAAVALGAKLIEKHLSFDKTDKRSFDCPVSCDPEDLKQMVKQIRDVEASILPASSNRVDHIIAARGWASQSIVAAKDIPVGKVLERSDIVFKRPGKGLATGYVHKVLGKKVKKFIEEDTLVLIEDLY</sequence>
<dbReference type="SUPFAM" id="SSF51269">
    <property type="entry name" value="AFP III-like domain"/>
    <property type="match status" value="1"/>
</dbReference>
<organism evidence="2 3">
    <name type="scientific">Candidatus Magasanikbacteria bacterium CG10_big_fil_rev_8_21_14_0_10_38_6</name>
    <dbReference type="NCBI Taxonomy" id="1974647"/>
    <lineage>
        <taxon>Bacteria</taxon>
        <taxon>Candidatus Magasanikiibacteriota</taxon>
    </lineage>
</organism>
<dbReference type="SUPFAM" id="SSF51569">
    <property type="entry name" value="Aldolase"/>
    <property type="match status" value="1"/>
</dbReference>
<dbReference type="Pfam" id="PF03102">
    <property type="entry name" value="NeuB"/>
    <property type="match status" value="1"/>
</dbReference>
<evidence type="ECO:0000313" key="2">
    <source>
        <dbReference type="EMBL" id="PIR77472.1"/>
    </source>
</evidence>
<dbReference type="GO" id="GO:0047444">
    <property type="term" value="F:N-acylneuraminate-9-phosphate synthase activity"/>
    <property type="evidence" value="ECO:0007669"/>
    <property type="project" value="TreeGrafter"/>
</dbReference>
<dbReference type="EMBL" id="PFBW01000101">
    <property type="protein sequence ID" value="PIR77472.1"/>
    <property type="molecule type" value="Genomic_DNA"/>
</dbReference>
<dbReference type="InterPro" id="IPR036732">
    <property type="entry name" value="AFP_Neu5c_C_sf"/>
</dbReference>
<dbReference type="InterPro" id="IPR057736">
    <property type="entry name" value="SAF_PseI/NeuA/NeuB"/>
</dbReference>
<dbReference type="PROSITE" id="PS50844">
    <property type="entry name" value="AFP_LIKE"/>
    <property type="match status" value="1"/>
</dbReference>
<dbReference type="CDD" id="cd11615">
    <property type="entry name" value="SAF_NeuB_like"/>
    <property type="match status" value="1"/>
</dbReference>
<protein>
    <submittedName>
        <fullName evidence="2">N-acylneuraminate-9-phosphate synthase</fullName>
    </submittedName>
</protein>
<dbReference type="Proteomes" id="UP000228528">
    <property type="component" value="Unassembled WGS sequence"/>
</dbReference>
<dbReference type="Pfam" id="PF08666">
    <property type="entry name" value="SAF"/>
    <property type="match status" value="1"/>
</dbReference>
<dbReference type="PANTHER" id="PTHR42966:SF1">
    <property type="entry name" value="SIALIC ACID SYNTHASE"/>
    <property type="match status" value="1"/>
</dbReference>
<dbReference type="SMART" id="SM00858">
    <property type="entry name" value="SAF"/>
    <property type="match status" value="1"/>
</dbReference>
<reference evidence="3" key="1">
    <citation type="submission" date="2017-09" db="EMBL/GenBank/DDBJ databases">
        <title>Depth-based differentiation of microbial function through sediment-hosted aquifers and enrichment of novel symbionts in the deep terrestrial subsurface.</title>
        <authorList>
            <person name="Probst A.J."/>
            <person name="Ladd B."/>
            <person name="Jarett J.K."/>
            <person name="Geller-Mcgrath D.E."/>
            <person name="Sieber C.M.K."/>
            <person name="Emerson J.B."/>
            <person name="Anantharaman K."/>
            <person name="Thomas B.C."/>
            <person name="Malmstrom R."/>
            <person name="Stieglmeier M."/>
            <person name="Klingl A."/>
            <person name="Woyke T."/>
            <person name="Ryan C.M."/>
            <person name="Banfield J.F."/>
        </authorList>
    </citation>
    <scope>NUCLEOTIDE SEQUENCE [LARGE SCALE GENOMIC DNA]</scope>
</reference>
<comment type="caution">
    <text evidence="2">The sequence shown here is derived from an EMBL/GenBank/DDBJ whole genome shotgun (WGS) entry which is preliminary data.</text>
</comment>
<dbReference type="InterPro" id="IPR006190">
    <property type="entry name" value="SAF_AFP_Neu5Ac"/>
</dbReference>
<feature type="domain" description="AFP-like" evidence="1">
    <location>
        <begin position="285"/>
        <end position="341"/>
    </location>
</feature>
<dbReference type="Gene3D" id="3.90.1210.10">
    <property type="entry name" value="Antifreeze-like/N-acetylneuraminic acid synthase C-terminal domain"/>
    <property type="match status" value="1"/>
</dbReference>
<dbReference type="InterPro" id="IPR051690">
    <property type="entry name" value="PseI-like"/>
</dbReference>